<proteinExistence type="predicted"/>
<name>A0ACC7NZ50_9BACL</name>
<protein>
    <submittedName>
        <fullName evidence="1">Helix-turn-helix domain-containing protein</fullName>
    </submittedName>
</protein>
<organism evidence="1 2">
    <name type="scientific">Paenibacillus mesotrionivorans</name>
    <dbReference type="NCBI Taxonomy" id="3160968"/>
    <lineage>
        <taxon>Bacteria</taxon>
        <taxon>Bacillati</taxon>
        <taxon>Bacillota</taxon>
        <taxon>Bacilli</taxon>
        <taxon>Bacillales</taxon>
        <taxon>Paenibacillaceae</taxon>
        <taxon>Paenibacillus</taxon>
    </lineage>
</organism>
<dbReference type="Proteomes" id="UP001631969">
    <property type="component" value="Unassembled WGS sequence"/>
</dbReference>
<gene>
    <name evidence="1" type="ORF">ACI1P1_15880</name>
</gene>
<evidence type="ECO:0000313" key="1">
    <source>
        <dbReference type="EMBL" id="MFM9329775.1"/>
    </source>
</evidence>
<sequence length="771" mass="85814">MLKRISLKIQLIYISLFVLIIGLLAAMNYVSSIRQLESQVVESNRNVLSQITKRLDSMLQEVNLTVINYLRMPGVQSFFEAPSSGSPAYLLGISALQDQLGSVMGTNFNMQSTMLYSRAKDEVMTASDVYSLQERTEMAWIRSFMESKFPKWTGLGPKAGLNGGEAASASQILLVHYYPLNTGPSDSKGLAITRINEKSISAMFDDLQFSGSGNVFLMDGSGRILSHQDPGFIWQSIEGQSYSRELLARQGQGFLTDKGSRSLIFYDTSYTGWKLVYIVSQRQISTLTLTIRYILAGLACAMVLVAVAATLFINRRWFAPMERFVGKLEELAGRRGGGRRSGDSFHELEFEIRQVFTGYYDAERRLHESLPARKLQLMFELLTGARTRYQAAEPLLEQAGIRLYPAHYTVLAMEFDQSGGWTKPGDMNLFLYALCNVAEELASSSEGMKGAAVQMNGYQAVMVLSFADSSEARNLQAARGFAEALLGYIEACFKRTICVGIGGCYTGFDSIKTSYQEALQMISCKILTGQNTVITPDEVGNWDNGRLLEVFETADALVEAVRQAQAERTELLLEALFARSSQCGLSKEMVVQLCLQTVLRFLQLAEEAGLGDLFRTEHLSLPGKLEHSRSLADMQEAVGGMAAQLVAALQEKRSSRRKSAELIESVMAYVNGHYDQSDLSVNFLADRYGLTPNYISRLFKEYARCNFVDYLAGVRAKEAARLLLASPLKLDEVAFQVGYTNFSSFLRNFKKHYGMTPTEYRQLHRSGDSIG</sequence>
<accession>A0ACC7NZ50</accession>
<reference evidence="1" key="1">
    <citation type="submission" date="2024-12" db="EMBL/GenBank/DDBJ databases">
        <authorList>
            <person name="Wu N."/>
        </authorList>
    </citation>
    <scope>NUCLEOTIDE SEQUENCE</scope>
    <source>
        <strain evidence="1">P15</strain>
    </source>
</reference>
<keyword evidence="2" id="KW-1185">Reference proteome</keyword>
<evidence type="ECO:0000313" key="2">
    <source>
        <dbReference type="Proteomes" id="UP001631969"/>
    </source>
</evidence>
<comment type="caution">
    <text evidence="1">The sequence shown here is derived from an EMBL/GenBank/DDBJ whole genome shotgun (WGS) entry which is preliminary data.</text>
</comment>
<dbReference type="EMBL" id="JBJURJ010000010">
    <property type="protein sequence ID" value="MFM9329775.1"/>
    <property type="molecule type" value="Genomic_DNA"/>
</dbReference>